<accession>A0A1I7L3G1</accession>
<feature type="binding site" evidence="10">
    <location>
        <position position="48"/>
    </location>
    <ligand>
        <name>substrate</name>
    </ligand>
</feature>
<dbReference type="GO" id="GO:0005829">
    <property type="term" value="C:cytosol"/>
    <property type="evidence" value="ECO:0007669"/>
    <property type="project" value="TreeGrafter"/>
</dbReference>
<evidence type="ECO:0000256" key="7">
    <source>
        <dbReference type="ARBA" id="ARBA00022840"/>
    </source>
</evidence>
<keyword evidence="10" id="KW-0464">Manganese</keyword>
<feature type="binding site" evidence="10">
    <location>
        <position position="266"/>
    </location>
    <ligand>
        <name>ATP</name>
        <dbReference type="ChEBI" id="CHEBI:30616"/>
    </ligand>
</feature>
<evidence type="ECO:0000256" key="4">
    <source>
        <dbReference type="ARBA" id="ARBA00022432"/>
    </source>
</evidence>
<dbReference type="PANTHER" id="PTHR30031">
    <property type="entry name" value="PHOSPHOENOLPYRUVATE CARBOXYKINASE ATP"/>
    <property type="match status" value="1"/>
</dbReference>
<evidence type="ECO:0000256" key="10">
    <source>
        <dbReference type="HAMAP-Rule" id="MF_00453"/>
    </source>
</evidence>
<organism evidence="11 12">
    <name type="scientific">Alicyclobacillus macrosporangiidus</name>
    <dbReference type="NCBI Taxonomy" id="392015"/>
    <lineage>
        <taxon>Bacteria</taxon>
        <taxon>Bacillati</taxon>
        <taxon>Bacillota</taxon>
        <taxon>Bacilli</taxon>
        <taxon>Bacillales</taxon>
        <taxon>Alicyclobacillaceae</taxon>
        <taxon>Alicyclobacillus</taxon>
    </lineage>
</organism>
<comment type="pathway">
    <text evidence="1 10">Carbohydrate biosynthesis; gluconeogenesis.</text>
</comment>
<comment type="function">
    <text evidence="10">Involved in the gluconeogenesis. Catalyzes the conversion of oxaloacetate (OAA) to phosphoenolpyruvate (PEP) through direct phosphoryl transfer between the nucleoside triphosphate and OAA.</text>
</comment>
<dbReference type="GO" id="GO:0005524">
    <property type="term" value="F:ATP binding"/>
    <property type="evidence" value="ECO:0007669"/>
    <property type="project" value="UniProtKB-UniRule"/>
</dbReference>
<feature type="binding site" evidence="10">
    <location>
        <position position="238"/>
    </location>
    <ligand>
        <name>Mn(2+)</name>
        <dbReference type="ChEBI" id="CHEBI:29035"/>
    </ligand>
</feature>
<dbReference type="InterPro" id="IPR001272">
    <property type="entry name" value="PEP_carboxykinase_ATP"/>
</dbReference>
<keyword evidence="10" id="KW-0479">Metal-binding</keyword>
<dbReference type="EMBL" id="FPBV01000024">
    <property type="protein sequence ID" value="SFV04247.1"/>
    <property type="molecule type" value="Genomic_DNA"/>
</dbReference>
<evidence type="ECO:0000256" key="3">
    <source>
        <dbReference type="ARBA" id="ARBA00012363"/>
    </source>
</evidence>
<protein>
    <recommendedName>
        <fullName evidence="3 10">Phosphoenolpyruvate carboxykinase (ATP)</fullName>
        <shortName evidence="10">PCK</shortName>
        <shortName evidence="10">PEP carboxykinase</shortName>
        <shortName evidence="10">PEPCK</shortName>
        <ecNumber evidence="3 10">4.1.1.49</ecNumber>
    </recommendedName>
</protein>
<dbReference type="HAMAP" id="MF_00453">
    <property type="entry name" value="PEPCK_ATP"/>
    <property type="match status" value="1"/>
</dbReference>
<dbReference type="Proteomes" id="UP000183508">
    <property type="component" value="Unassembled WGS sequence"/>
</dbReference>
<dbReference type="UniPathway" id="UPA00138"/>
<dbReference type="SUPFAM" id="SSF53795">
    <property type="entry name" value="PEP carboxykinase-like"/>
    <property type="match status" value="1"/>
</dbReference>
<feature type="binding site" evidence="10">
    <location>
        <position position="427"/>
    </location>
    <ligand>
        <name>ATP</name>
        <dbReference type="ChEBI" id="CHEBI:30616"/>
    </ligand>
</feature>
<dbReference type="eggNOG" id="COG1866">
    <property type="taxonomic scope" value="Bacteria"/>
</dbReference>
<dbReference type="PANTHER" id="PTHR30031:SF0">
    <property type="entry name" value="PHOSPHOENOLPYRUVATE CARBOXYKINASE (ATP)"/>
    <property type="match status" value="1"/>
</dbReference>
<feature type="binding site" evidence="10">
    <location>
        <position position="182"/>
    </location>
    <ligand>
        <name>Mn(2+)</name>
        <dbReference type="ChEBI" id="CHEBI:29035"/>
    </ligand>
</feature>
<dbReference type="InterPro" id="IPR008210">
    <property type="entry name" value="PEP_carboxykinase_N"/>
</dbReference>
<evidence type="ECO:0000256" key="5">
    <source>
        <dbReference type="ARBA" id="ARBA00022741"/>
    </source>
</evidence>
<keyword evidence="8 10" id="KW-0456">Lyase</keyword>
<comment type="subcellular location">
    <subcellularLocation>
        <location evidence="10">Cytoplasm</location>
    </subcellularLocation>
</comment>
<keyword evidence="12" id="KW-1185">Reference proteome</keyword>
<evidence type="ECO:0000256" key="1">
    <source>
        <dbReference type="ARBA" id="ARBA00004742"/>
    </source>
</evidence>
<evidence type="ECO:0000256" key="6">
    <source>
        <dbReference type="ARBA" id="ARBA00022793"/>
    </source>
</evidence>
<dbReference type="OrthoDB" id="9806325at2"/>
<dbReference type="GO" id="GO:0016301">
    <property type="term" value="F:kinase activity"/>
    <property type="evidence" value="ECO:0007669"/>
    <property type="project" value="UniProtKB-KW"/>
</dbReference>
<evidence type="ECO:0000256" key="9">
    <source>
        <dbReference type="ARBA" id="ARBA00047371"/>
    </source>
</evidence>
<name>A0A1I7L3G1_9BACL</name>
<feature type="binding site" evidence="10">
    <location>
        <position position="182"/>
    </location>
    <ligand>
        <name>ATP</name>
        <dbReference type="ChEBI" id="CHEBI:30616"/>
    </ligand>
</feature>
<evidence type="ECO:0000256" key="2">
    <source>
        <dbReference type="ARBA" id="ARBA00006052"/>
    </source>
</evidence>
<dbReference type="STRING" id="392015.SAMN05421543_12419"/>
<feature type="binding site" evidence="10">
    <location>
        <begin position="217"/>
        <end position="225"/>
    </location>
    <ligand>
        <name>ATP</name>
        <dbReference type="ChEBI" id="CHEBI:30616"/>
    </ligand>
</feature>
<comment type="catalytic activity">
    <reaction evidence="9 10">
        <text>oxaloacetate + ATP = phosphoenolpyruvate + ADP + CO2</text>
        <dbReference type="Rhea" id="RHEA:18617"/>
        <dbReference type="ChEBI" id="CHEBI:16452"/>
        <dbReference type="ChEBI" id="CHEBI:16526"/>
        <dbReference type="ChEBI" id="CHEBI:30616"/>
        <dbReference type="ChEBI" id="CHEBI:58702"/>
        <dbReference type="ChEBI" id="CHEBI:456216"/>
        <dbReference type="EC" id="4.1.1.49"/>
    </reaction>
</comment>
<sequence>MVRSGPVNQASIQRLTPVQLIEAAVCRGEAVLLENGALCAETGKYTGRSPKDKYFVAYEGCPLPTEAHNWLTESQFERLFDKVKAHLAEKGGYVFDGAVNHHPRYRVPVRFVTEFAWHNLFVQRLFMPGDPDVAPRFTVYGVPTLKADPARDGTRSETFIVLHLARGIVLIGGTEYAGELKKSIFTLMHHHLAEQDVLPMHCSASVGEAGDVALFFGLSGTGKTTLSADPARRLIGDDEHGWGDDGVFNMENGCYAKCIDLSEEREPDIYHAIRFGSVLENVMYDEARRPLYHDRTRTENTRAAYPLSFIRNVEPSGRGGHPKAIVFLSADASGVLPAVARLSPEDARRHYLLGYTSKLAGTERGVVNPEPTFSACFGAPFLTDRPARYADMLMERVARHGVPVYLLNTGWVGGGYGQTDRMPLALTRQIVHLVLAGALDDVPTERDEDLFLNVPVSIPGIPDVYLRPQTGFADARSYEAARSSLAEAFRKRLALFETLSV</sequence>
<feature type="binding site" evidence="10">
    <location>
        <position position="176"/>
    </location>
    <ligand>
        <name>substrate</name>
    </ligand>
</feature>
<dbReference type="NCBIfam" id="NF006821">
    <property type="entry name" value="PRK09344.1-3"/>
    <property type="match status" value="1"/>
</dbReference>
<dbReference type="GO" id="GO:0004612">
    <property type="term" value="F:phosphoenolpyruvate carboxykinase (ATP) activity"/>
    <property type="evidence" value="ECO:0007669"/>
    <property type="project" value="UniProtKB-UniRule"/>
</dbReference>
<keyword evidence="4 10" id="KW-0312">Gluconeogenesis</keyword>
<comment type="similarity">
    <text evidence="2 10">Belongs to the phosphoenolpyruvate carboxykinase (ATP) family.</text>
</comment>
<dbReference type="AlphaFoldDB" id="A0A1I7L3G1"/>
<keyword evidence="10" id="KW-0963">Cytoplasm</keyword>
<dbReference type="InterPro" id="IPR015994">
    <property type="entry name" value="PEPCK_ATP_CS"/>
</dbReference>
<dbReference type="InterPro" id="IPR013035">
    <property type="entry name" value="PEP_carboxykinase_C"/>
</dbReference>
<dbReference type="EC" id="4.1.1.49" evidence="3 10"/>
<evidence type="ECO:0000313" key="11">
    <source>
        <dbReference type="EMBL" id="SFV04247.1"/>
    </source>
</evidence>
<dbReference type="PIRSF" id="PIRSF006294">
    <property type="entry name" value="PEP_crbxkin"/>
    <property type="match status" value="1"/>
</dbReference>
<feature type="binding site" evidence="10">
    <location>
        <position position="182"/>
    </location>
    <ligand>
        <name>substrate</name>
    </ligand>
</feature>
<dbReference type="GO" id="GO:0006094">
    <property type="term" value="P:gluconeogenesis"/>
    <property type="evidence" value="ECO:0007669"/>
    <property type="project" value="UniProtKB-UniRule"/>
</dbReference>
<comment type="caution">
    <text evidence="10">Lacks conserved residue(s) required for the propagation of feature annotation.</text>
</comment>
<feature type="binding site" evidence="10">
    <location>
        <position position="201"/>
    </location>
    <ligand>
        <name>ATP</name>
        <dbReference type="ChEBI" id="CHEBI:30616"/>
    </ligand>
</feature>
<dbReference type="PROSITE" id="PS00532">
    <property type="entry name" value="PEPCK_ATP"/>
    <property type="match status" value="1"/>
</dbReference>
<keyword evidence="11" id="KW-0670">Pyruvate</keyword>
<dbReference type="Gene3D" id="3.90.228.20">
    <property type="match status" value="1"/>
</dbReference>
<keyword evidence="5 10" id="KW-0547">Nucleotide-binding</keyword>
<dbReference type="GO" id="GO:0046872">
    <property type="term" value="F:metal ion binding"/>
    <property type="evidence" value="ECO:0007669"/>
    <property type="project" value="UniProtKB-KW"/>
</dbReference>
<evidence type="ECO:0000256" key="8">
    <source>
        <dbReference type="ARBA" id="ARBA00023239"/>
    </source>
</evidence>
<dbReference type="RefSeq" id="WP_074955686.1">
    <property type="nucleotide sequence ID" value="NZ_FPBV01000024.1"/>
</dbReference>
<feature type="binding site" evidence="10">
    <location>
        <position position="302"/>
    </location>
    <ligand>
        <name>ATP</name>
        <dbReference type="ChEBI" id="CHEBI:30616"/>
    </ligand>
</feature>
<gene>
    <name evidence="10" type="primary">pckA</name>
    <name evidence="11" type="ORF">SAMN05421543_12419</name>
</gene>
<dbReference type="SUPFAM" id="SSF68923">
    <property type="entry name" value="PEP carboxykinase N-terminal domain"/>
    <property type="match status" value="1"/>
</dbReference>
<feature type="binding site" evidence="10">
    <location>
        <position position="302"/>
    </location>
    <ligand>
        <name>substrate</name>
    </ligand>
</feature>
<keyword evidence="11" id="KW-0808">Transferase</keyword>
<keyword evidence="6 10" id="KW-0210">Decarboxylase</keyword>
<dbReference type="Pfam" id="PF01293">
    <property type="entry name" value="PEPCK_ATP"/>
    <property type="match status" value="1"/>
</dbReference>
<dbReference type="Gene3D" id="2.170.8.10">
    <property type="entry name" value="Phosphoenolpyruvate Carboxykinase, domain 2"/>
    <property type="match status" value="1"/>
</dbReference>
<reference evidence="12" key="1">
    <citation type="submission" date="2016-10" db="EMBL/GenBank/DDBJ databases">
        <authorList>
            <person name="Varghese N."/>
        </authorList>
    </citation>
    <scope>NUCLEOTIDE SEQUENCE [LARGE SCALE GENOMIC DNA]</scope>
    <source>
        <strain evidence="12">DSM 17980</strain>
    </source>
</reference>
<feature type="binding site" evidence="10">
    <location>
        <position position="201"/>
    </location>
    <ligand>
        <name>Mn(2+)</name>
        <dbReference type="ChEBI" id="CHEBI:29035"/>
    </ligand>
</feature>
<comment type="cofactor">
    <cofactor evidence="10">
        <name>Mn(2+)</name>
        <dbReference type="ChEBI" id="CHEBI:29035"/>
    </cofactor>
    <text evidence="10">Binds 1 Mn(2+) ion per subunit.</text>
</comment>
<keyword evidence="7 10" id="KW-0067">ATP-binding</keyword>
<proteinExistence type="inferred from homology"/>
<dbReference type="Gene3D" id="3.40.449.10">
    <property type="entry name" value="Phosphoenolpyruvate Carboxykinase, domain 1"/>
    <property type="match status" value="1"/>
</dbReference>
<evidence type="ECO:0000313" key="12">
    <source>
        <dbReference type="Proteomes" id="UP000183508"/>
    </source>
</evidence>
<dbReference type="NCBIfam" id="NF006820">
    <property type="entry name" value="PRK09344.1-2"/>
    <property type="match status" value="1"/>
</dbReference>
<keyword evidence="11" id="KW-0418">Kinase</keyword>